<sequence>MAGRNGLQRHQIILKQHNDKADYYVAWQAVFILRQFSVDEANRANITQDPAGFERTKAELATLHPSMQSGELDNFANHILGGIITQLRSVPVGILVDTYLFREYEELREIQEVVLTQQVHEYWAALNIDKSQFPQTIILANQHMNAAHAAMVDYQFPSPELTAPYKVAGMEAISVELLDLCLKHNSDGDQDKALIDEWAKRLNIQHLYRWV</sequence>
<dbReference type="EMBL" id="QGKM01000021">
    <property type="protein sequence ID" value="PWQ97865.1"/>
    <property type="molecule type" value="Genomic_DNA"/>
</dbReference>
<dbReference type="RefSeq" id="WP_109837386.1">
    <property type="nucleotide sequence ID" value="NZ_QGKM01000021.1"/>
</dbReference>
<gene>
    <name evidence="1" type="ORF">DKW60_09305</name>
</gene>
<proteinExistence type="predicted"/>
<comment type="caution">
    <text evidence="1">The sequence shown here is derived from an EMBL/GenBank/DDBJ whole genome shotgun (WGS) entry which is preliminary data.</text>
</comment>
<reference evidence="1 2" key="1">
    <citation type="submission" date="2018-05" db="EMBL/GenBank/DDBJ databases">
        <title>Leucothrix arctica sp. nov., isolated from Arctic seawater.</title>
        <authorList>
            <person name="Choi A."/>
            <person name="Baek K."/>
        </authorList>
    </citation>
    <scope>NUCLEOTIDE SEQUENCE [LARGE SCALE GENOMIC DNA]</scope>
    <source>
        <strain evidence="1 2">JCM 18388</strain>
    </source>
</reference>
<name>A0A317CH28_9GAMM</name>
<dbReference type="Proteomes" id="UP000245539">
    <property type="component" value="Unassembled WGS sequence"/>
</dbReference>
<accession>A0A317CH28</accession>
<protein>
    <submittedName>
        <fullName evidence="1">Uncharacterized protein</fullName>
    </submittedName>
</protein>
<organism evidence="1 2">
    <name type="scientific">Leucothrix pacifica</name>
    <dbReference type="NCBI Taxonomy" id="1247513"/>
    <lineage>
        <taxon>Bacteria</taxon>
        <taxon>Pseudomonadati</taxon>
        <taxon>Pseudomonadota</taxon>
        <taxon>Gammaproteobacteria</taxon>
        <taxon>Thiotrichales</taxon>
        <taxon>Thiotrichaceae</taxon>
        <taxon>Leucothrix</taxon>
    </lineage>
</organism>
<dbReference type="OrthoDB" id="8882383at2"/>
<evidence type="ECO:0000313" key="2">
    <source>
        <dbReference type="Proteomes" id="UP000245539"/>
    </source>
</evidence>
<keyword evidence="2" id="KW-1185">Reference proteome</keyword>
<dbReference type="AlphaFoldDB" id="A0A317CH28"/>
<evidence type="ECO:0000313" key="1">
    <source>
        <dbReference type="EMBL" id="PWQ97865.1"/>
    </source>
</evidence>